<dbReference type="SUPFAM" id="SSF141868">
    <property type="entry name" value="EAL domain-like"/>
    <property type="match status" value="1"/>
</dbReference>
<dbReference type="AlphaFoldDB" id="A0A3B0ZY80"/>
<evidence type="ECO:0000259" key="1">
    <source>
        <dbReference type="PROSITE" id="PS50883"/>
    </source>
</evidence>
<evidence type="ECO:0000313" key="2">
    <source>
        <dbReference type="EMBL" id="VAW92402.1"/>
    </source>
</evidence>
<accession>A0A3B0ZY80</accession>
<dbReference type="InterPro" id="IPR035919">
    <property type="entry name" value="EAL_sf"/>
</dbReference>
<organism evidence="2">
    <name type="scientific">hydrothermal vent metagenome</name>
    <dbReference type="NCBI Taxonomy" id="652676"/>
    <lineage>
        <taxon>unclassified sequences</taxon>
        <taxon>metagenomes</taxon>
        <taxon>ecological metagenomes</taxon>
    </lineage>
</organism>
<proteinExistence type="predicted"/>
<dbReference type="InterPro" id="IPR052155">
    <property type="entry name" value="Biofilm_reg_signaling"/>
</dbReference>
<dbReference type="SUPFAM" id="SSF55073">
    <property type="entry name" value="Nucleotide cyclase"/>
    <property type="match status" value="1"/>
</dbReference>
<feature type="domain" description="EAL" evidence="1">
    <location>
        <begin position="1"/>
        <end position="97"/>
    </location>
</feature>
<dbReference type="InterPro" id="IPR029787">
    <property type="entry name" value="Nucleotide_cyclase"/>
</dbReference>
<dbReference type="PROSITE" id="PS50883">
    <property type="entry name" value="EAL"/>
    <property type="match status" value="1"/>
</dbReference>
<dbReference type="PANTHER" id="PTHR44757">
    <property type="entry name" value="DIGUANYLATE CYCLASE DGCP"/>
    <property type="match status" value="1"/>
</dbReference>
<dbReference type="InterPro" id="IPR001633">
    <property type="entry name" value="EAL_dom"/>
</dbReference>
<dbReference type="InterPro" id="IPR000160">
    <property type="entry name" value="GGDEF_dom"/>
</dbReference>
<dbReference type="Pfam" id="PF00990">
    <property type="entry name" value="GGDEF"/>
    <property type="match status" value="1"/>
</dbReference>
<name>A0A3B0ZY80_9ZZZZ</name>
<sequence>MCFLLLNYRLQSELFKNELSETNFVLLISDLDRFKKINDTLGHHVYIIHCLTVVAEGVEDMRTLLKLRNLGCDTVQGYLFSSAVSEQDFLNCIEQYYDKDLVKLLS</sequence>
<dbReference type="PANTHER" id="PTHR44757:SF2">
    <property type="entry name" value="BIOFILM ARCHITECTURE MAINTENANCE PROTEIN MBAA"/>
    <property type="match status" value="1"/>
</dbReference>
<dbReference type="Gene3D" id="3.20.20.450">
    <property type="entry name" value="EAL domain"/>
    <property type="match status" value="1"/>
</dbReference>
<dbReference type="EMBL" id="UOFS01000012">
    <property type="protein sequence ID" value="VAW92402.1"/>
    <property type="molecule type" value="Genomic_DNA"/>
</dbReference>
<reference evidence="2" key="1">
    <citation type="submission" date="2018-06" db="EMBL/GenBank/DDBJ databases">
        <authorList>
            <person name="Zhirakovskaya E."/>
        </authorList>
    </citation>
    <scope>NUCLEOTIDE SEQUENCE</scope>
</reference>
<protein>
    <recommendedName>
        <fullName evidence="1">EAL domain-containing protein</fullName>
    </recommendedName>
</protein>
<gene>
    <name evidence="2" type="ORF">MNBD_GAMMA22-333</name>
</gene>